<accession>D8TMW9</accession>
<feature type="region of interest" description="Disordered" evidence="1">
    <location>
        <begin position="443"/>
        <end position="521"/>
    </location>
</feature>
<keyword evidence="2" id="KW-0732">Signal</keyword>
<name>D8TMW9_VOLCA</name>
<evidence type="ECO:0000259" key="3">
    <source>
        <dbReference type="Pfam" id="PF05548"/>
    </source>
</evidence>
<evidence type="ECO:0000256" key="2">
    <source>
        <dbReference type="SAM" id="SignalP"/>
    </source>
</evidence>
<feature type="domain" description="Peptidase M11 gametolysin" evidence="3">
    <location>
        <begin position="186"/>
        <end position="322"/>
    </location>
</feature>
<dbReference type="RefSeq" id="XP_002947668.1">
    <property type="nucleotide sequence ID" value="XM_002947622.1"/>
</dbReference>
<dbReference type="GO" id="GO:0008237">
    <property type="term" value="F:metallopeptidase activity"/>
    <property type="evidence" value="ECO:0007669"/>
    <property type="project" value="InterPro"/>
</dbReference>
<dbReference type="AlphaFoldDB" id="D8TMW9"/>
<dbReference type="Gene3D" id="3.40.390.10">
    <property type="entry name" value="Collagenase (Catalytic Domain)"/>
    <property type="match status" value="1"/>
</dbReference>
<evidence type="ECO:0000313" key="5">
    <source>
        <dbReference type="Proteomes" id="UP000001058"/>
    </source>
</evidence>
<sequence length="521" mass="56891">MVLQTTAADVGKRTITAAAALRPQLTHWLLILMPMLLMLLGSNCQMVQRNVPGQATGTITLLDLPGNATAAGHHPQPVYYLQERQASGVFVFYRLAFCAKMSTDDIPTGVPLVVAYDNITDGVMYSCTAPINSSTLEPSTELESRHRRVLLGESITTPRAPRILVYVTTCCGYAGGPSTMPEDYHHRIMLLPKSFSMKVPGLATLGRYLNASTAINKWGSALVWWNGDYATDLELLLHEIGHNYGMAHANVPGGCELRDQCDHTCTMGAVGGQAIRCLNAPHNWQVGWGRPFLRLGNSELSVGRAVATRIPPQLNTTDSSVMITGSGMHPNMKIFISARLNVYPYDLPWNFWEDSRRLLLIHTYDGTDKTPSAPTVLAAEIGVGETWRDPASRLVVRFDSWSNLTGAAVRICRRVFETEVNCRNGLDDDCDFLLDDEDPDCDVSYASMRDPSMRAPPMLSPRPRQSSPKPSPLPPTPNPPPPPLPSKPPPPAPRRAISPRTAPPPPRSPPVASGTPNPSQP</sequence>
<organism evidence="5">
    <name type="scientific">Volvox carteri f. nagariensis</name>
    <dbReference type="NCBI Taxonomy" id="3068"/>
    <lineage>
        <taxon>Eukaryota</taxon>
        <taxon>Viridiplantae</taxon>
        <taxon>Chlorophyta</taxon>
        <taxon>core chlorophytes</taxon>
        <taxon>Chlorophyceae</taxon>
        <taxon>CS clade</taxon>
        <taxon>Chlamydomonadales</taxon>
        <taxon>Volvocaceae</taxon>
        <taxon>Volvox</taxon>
    </lineage>
</organism>
<gene>
    <name evidence="4" type="ORF">VOLCADRAFT_88037</name>
</gene>
<dbReference type="GeneID" id="9620754"/>
<dbReference type="OrthoDB" id="535741at2759"/>
<evidence type="ECO:0000256" key="1">
    <source>
        <dbReference type="SAM" id="MobiDB-lite"/>
    </source>
</evidence>
<dbReference type="EMBL" id="GL378328">
    <property type="protein sequence ID" value="EFJ51201.1"/>
    <property type="molecule type" value="Genomic_DNA"/>
</dbReference>
<dbReference type="SUPFAM" id="SSF55486">
    <property type="entry name" value="Metalloproteases ('zincins'), catalytic domain"/>
    <property type="match status" value="1"/>
</dbReference>
<feature type="chain" id="PRO_5003123717" description="Peptidase M11 gametolysin domain-containing protein" evidence="2">
    <location>
        <begin position="45"/>
        <end position="521"/>
    </location>
</feature>
<dbReference type="InParanoid" id="D8TMW9"/>
<dbReference type="Proteomes" id="UP000001058">
    <property type="component" value="Unassembled WGS sequence"/>
</dbReference>
<dbReference type="Pfam" id="PF05548">
    <property type="entry name" value="Peptidase_M11"/>
    <property type="match status" value="1"/>
</dbReference>
<protein>
    <recommendedName>
        <fullName evidence="3">Peptidase M11 gametolysin domain-containing protein</fullName>
    </recommendedName>
</protein>
<dbReference type="InterPro" id="IPR008752">
    <property type="entry name" value="Peptidase_M11"/>
</dbReference>
<proteinExistence type="predicted"/>
<keyword evidence="5" id="KW-1185">Reference proteome</keyword>
<dbReference type="eggNOG" id="ENOG502QUGT">
    <property type="taxonomic scope" value="Eukaryota"/>
</dbReference>
<dbReference type="KEGG" id="vcn:VOLCADRAFT_88037"/>
<evidence type="ECO:0000313" key="4">
    <source>
        <dbReference type="EMBL" id="EFJ51201.1"/>
    </source>
</evidence>
<dbReference type="PRINTS" id="PR01217">
    <property type="entry name" value="PRICHEXTENSN"/>
</dbReference>
<reference evidence="4 5" key="1">
    <citation type="journal article" date="2010" name="Science">
        <title>Genomic analysis of organismal complexity in the multicellular green alga Volvox carteri.</title>
        <authorList>
            <person name="Prochnik S.E."/>
            <person name="Umen J."/>
            <person name="Nedelcu A.M."/>
            <person name="Hallmann A."/>
            <person name="Miller S.M."/>
            <person name="Nishii I."/>
            <person name="Ferris P."/>
            <person name="Kuo A."/>
            <person name="Mitros T."/>
            <person name="Fritz-Laylin L.K."/>
            <person name="Hellsten U."/>
            <person name="Chapman J."/>
            <person name="Simakov O."/>
            <person name="Rensing S.A."/>
            <person name="Terry A."/>
            <person name="Pangilinan J."/>
            <person name="Kapitonov V."/>
            <person name="Jurka J."/>
            <person name="Salamov A."/>
            <person name="Shapiro H."/>
            <person name="Schmutz J."/>
            <person name="Grimwood J."/>
            <person name="Lindquist E."/>
            <person name="Lucas S."/>
            <person name="Grigoriev I.V."/>
            <person name="Schmitt R."/>
            <person name="Kirk D."/>
            <person name="Rokhsar D.S."/>
        </authorList>
    </citation>
    <scope>NUCLEOTIDE SEQUENCE [LARGE SCALE GENOMIC DNA]</scope>
    <source>
        <strain evidence="5">f. Nagariensis / Eve</strain>
    </source>
</reference>
<dbReference type="InterPro" id="IPR024079">
    <property type="entry name" value="MetalloPept_cat_dom_sf"/>
</dbReference>
<feature type="compositionally biased region" description="Pro residues" evidence="1">
    <location>
        <begin position="469"/>
        <end position="493"/>
    </location>
</feature>
<feature type="signal peptide" evidence="2">
    <location>
        <begin position="1"/>
        <end position="44"/>
    </location>
</feature>